<gene>
    <name evidence="2" type="ORF">ILEXP_LOCUS14648</name>
</gene>
<reference evidence="2 3" key="1">
    <citation type="submission" date="2024-02" db="EMBL/GenBank/DDBJ databases">
        <authorList>
            <person name="Vignale AGUSTIN F."/>
            <person name="Sosa J E."/>
            <person name="Modenutti C."/>
        </authorList>
    </citation>
    <scope>NUCLEOTIDE SEQUENCE [LARGE SCALE GENOMIC DNA]</scope>
</reference>
<name>A0ABC8RP72_9AQUA</name>
<proteinExistence type="predicted"/>
<evidence type="ECO:0000256" key="1">
    <source>
        <dbReference type="SAM" id="MobiDB-lite"/>
    </source>
</evidence>
<keyword evidence="3" id="KW-1185">Reference proteome</keyword>
<dbReference type="EMBL" id="CAUOFW020001613">
    <property type="protein sequence ID" value="CAK9146780.1"/>
    <property type="molecule type" value="Genomic_DNA"/>
</dbReference>
<organism evidence="2 3">
    <name type="scientific">Ilex paraguariensis</name>
    <name type="common">yerba mate</name>
    <dbReference type="NCBI Taxonomy" id="185542"/>
    <lineage>
        <taxon>Eukaryota</taxon>
        <taxon>Viridiplantae</taxon>
        <taxon>Streptophyta</taxon>
        <taxon>Embryophyta</taxon>
        <taxon>Tracheophyta</taxon>
        <taxon>Spermatophyta</taxon>
        <taxon>Magnoliopsida</taxon>
        <taxon>eudicotyledons</taxon>
        <taxon>Gunneridae</taxon>
        <taxon>Pentapetalae</taxon>
        <taxon>asterids</taxon>
        <taxon>campanulids</taxon>
        <taxon>Aquifoliales</taxon>
        <taxon>Aquifoliaceae</taxon>
        <taxon>Ilex</taxon>
    </lineage>
</organism>
<evidence type="ECO:0000313" key="2">
    <source>
        <dbReference type="EMBL" id="CAK9146780.1"/>
    </source>
</evidence>
<dbReference type="AlphaFoldDB" id="A0ABC8RP72"/>
<evidence type="ECO:0000313" key="3">
    <source>
        <dbReference type="Proteomes" id="UP001642360"/>
    </source>
</evidence>
<sequence length="109" mass="12004">MAKSLENPTVEIVGITSKETTINLETGNPSGKDEQNSKTIDSKADYASPNKVNKDVDNEKGSSIGVNEQVEEVQSIPHMGMTTRSRIWATYIEKFYYAYALSKVVTGLD</sequence>
<dbReference type="Proteomes" id="UP001642360">
    <property type="component" value="Unassembled WGS sequence"/>
</dbReference>
<feature type="compositionally biased region" description="Basic and acidic residues" evidence="1">
    <location>
        <begin position="31"/>
        <end position="44"/>
    </location>
</feature>
<protein>
    <submittedName>
        <fullName evidence="2">Uncharacterized protein</fullName>
    </submittedName>
</protein>
<feature type="region of interest" description="Disordered" evidence="1">
    <location>
        <begin position="21"/>
        <end position="63"/>
    </location>
</feature>
<comment type="caution">
    <text evidence="2">The sequence shown here is derived from an EMBL/GenBank/DDBJ whole genome shotgun (WGS) entry which is preliminary data.</text>
</comment>
<accession>A0ABC8RP72</accession>